<dbReference type="PIRSF" id="PIRSF005572">
    <property type="entry name" value="NifS"/>
    <property type="match status" value="1"/>
</dbReference>
<comment type="catalytic activity">
    <reaction evidence="8">
        <text>(sulfur carrier)-H + L-cysteine = (sulfur carrier)-SH + L-alanine</text>
        <dbReference type="Rhea" id="RHEA:43892"/>
        <dbReference type="Rhea" id="RHEA-COMP:14737"/>
        <dbReference type="Rhea" id="RHEA-COMP:14739"/>
        <dbReference type="ChEBI" id="CHEBI:29917"/>
        <dbReference type="ChEBI" id="CHEBI:35235"/>
        <dbReference type="ChEBI" id="CHEBI:57972"/>
        <dbReference type="ChEBI" id="CHEBI:64428"/>
        <dbReference type="EC" id="2.8.1.7"/>
    </reaction>
</comment>
<sequence>MKKIYLDHAATTYLISEVKKEMDLFWSEQYGNPSALYSLGMEAAQALAGARGRVAKILNCNSQELIFVGSGTESDNLALQGVAKTMEVGEIIVSAIEHDAICNTANYLKDLGWKLKIAKVDQGGLIDQEYFKSLITDQTKIISIMYANNEIGTIQPISELVKIAKNINQEIVFHTDACQASPYLSLDVSQLGVDLMTLNASKVYGPKGVGLLYVKKGTKIKPIIYGGGQEFALRSGTENIPGIIGFTKALEIAQAKRDEESKRLIILRDKLVNELQDKIERVNLNGHPSKRLPNNINLTFEDIEGEAILLHLNEYGIMASTGSACASHSLDVSHVLKAIGLPYELIHGSIRFTMGLQTTEEDVDQVVKAMVEIVEKLRAMSPVHLDQDQHPKVKH</sequence>
<keyword evidence="3" id="KW-0808">Transferase</keyword>
<organism evidence="10 11">
    <name type="scientific">Candidatus Komeilibacteria bacterium CG_4_10_14_0_8_um_filter_37_78</name>
    <dbReference type="NCBI Taxonomy" id="1974471"/>
    <lineage>
        <taxon>Bacteria</taxon>
        <taxon>Candidatus Komeiliibacteriota</taxon>
    </lineage>
</organism>
<protein>
    <submittedName>
        <fullName evidence="10">Cysteine desulfurase NifS</fullName>
    </submittedName>
</protein>
<evidence type="ECO:0000256" key="5">
    <source>
        <dbReference type="ARBA" id="ARBA00022898"/>
    </source>
</evidence>
<name>A0A2M7RAV3_9BACT</name>
<feature type="domain" description="Aminotransferase class V" evidence="9">
    <location>
        <begin position="4"/>
        <end position="366"/>
    </location>
</feature>
<evidence type="ECO:0000256" key="8">
    <source>
        <dbReference type="ARBA" id="ARBA00050776"/>
    </source>
</evidence>
<dbReference type="Gene3D" id="1.10.260.50">
    <property type="match status" value="1"/>
</dbReference>
<dbReference type="GO" id="GO:0046872">
    <property type="term" value="F:metal ion binding"/>
    <property type="evidence" value="ECO:0007669"/>
    <property type="project" value="UniProtKB-KW"/>
</dbReference>
<evidence type="ECO:0000313" key="10">
    <source>
        <dbReference type="EMBL" id="PIY93908.1"/>
    </source>
</evidence>
<keyword evidence="4" id="KW-0479">Metal-binding</keyword>
<dbReference type="PANTHER" id="PTHR11601:SF34">
    <property type="entry name" value="CYSTEINE DESULFURASE"/>
    <property type="match status" value="1"/>
</dbReference>
<reference evidence="11" key="1">
    <citation type="submission" date="2017-09" db="EMBL/GenBank/DDBJ databases">
        <title>Depth-based differentiation of microbial function through sediment-hosted aquifers and enrichment of novel symbionts in the deep terrestrial subsurface.</title>
        <authorList>
            <person name="Probst A.J."/>
            <person name="Ladd B."/>
            <person name="Jarett J.K."/>
            <person name="Geller-Mcgrath D.E."/>
            <person name="Sieber C.M.K."/>
            <person name="Emerson J.B."/>
            <person name="Anantharaman K."/>
            <person name="Thomas B.C."/>
            <person name="Malmstrom R."/>
            <person name="Stieglmeier M."/>
            <person name="Klingl A."/>
            <person name="Woyke T."/>
            <person name="Ryan C.M."/>
            <person name="Banfield J.F."/>
        </authorList>
    </citation>
    <scope>NUCLEOTIDE SEQUENCE [LARGE SCALE GENOMIC DNA]</scope>
</reference>
<comment type="similarity">
    <text evidence="2">Belongs to the class-V pyridoxal-phosphate-dependent aminotransferase family. NifS/IscS subfamily.</text>
</comment>
<dbReference type="PANTHER" id="PTHR11601">
    <property type="entry name" value="CYSTEINE DESULFURYLASE FAMILY MEMBER"/>
    <property type="match status" value="1"/>
</dbReference>
<keyword evidence="5" id="KW-0663">Pyridoxal phosphate</keyword>
<evidence type="ECO:0000313" key="11">
    <source>
        <dbReference type="Proteomes" id="UP000228689"/>
    </source>
</evidence>
<evidence type="ECO:0000256" key="6">
    <source>
        <dbReference type="ARBA" id="ARBA00023004"/>
    </source>
</evidence>
<dbReference type="Gene3D" id="3.40.640.10">
    <property type="entry name" value="Type I PLP-dependent aspartate aminotransferase-like (Major domain)"/>
    <property type="match status" value="1"/>
</dbReference>
<evidence type="ECO:0000256" key="2">
    <source>
        <dbReference type="ARBA" id="ARBA00006490"/>
    </source>
</evidence>
<dbReference type="Proteomes" id="UP000228689">
    <property type="component" value="Unassembled WGS sequence"/>
</dbReference>
<dbReference type="GO" id="GO:0031071">
    <property type="term" value="F:cysteine desulfurase activity"/>
    <property type="evidence" value="ECO:0007669"/>
    <property type="project" value="UniProtKB-EC"/>
</dbReference>
<dbReference type="AlphaFoldDB" id="A0A2M7RAV3"/>
<dbReference type="EMBL" id="PFMC01000081">
    <property type="protein sequence ID" value="PIY93908.1"/>
    <property type="molecule type" value="Genomic_DNA"/>
</dbReference>
<gene>
    <name evidence="10" type="ORF">COY67_03465</name>
</gene>
<comment type="caution">
    <text evidence="10">The sequence shown here is derived from an EMBL/GenBank/DDBJ whole genome shotgun (WGS) entry which is preliminary data.</text>
</comment>
<dbReference type="InterPro" id="IPR000192">
    <property type="entry name" value="Aminotrans_V_dom"/>
</dbReference>
<dbReference type="Pfam" id="PF00266">
    <property type="entry name" value="Aminotran_5"/>
    <property type="match status" value="1"/>
</dbReference>
<evidence type="ECO:0000256" key="7">
    <source>
        <dbReference type="ARBA" id="ARBA00023014"/>
    </source>
</evidence>
<comment type="cofactor">
    <cofactor evidence="1">
        <name>pyridoxal 5'-phosphate</name>
        <dbReference type="ChEBI" id="CHEBI:597326"/>
    </cofactor>
</comment>
<accession>A0A2M7RAV3</accession>
<dbReference type="InterPro" id="IPR015424">
    <property type="entry name" value="PyrdxlP-dep_Trfase"/>
</dbReference>
<evidence type="ECO:0000259" key="9">
    <source>
        <dbReference type="Pfam" id="PF00266"/>
    </source>
</evidence>
<dbReference type="GO" id="GO:0051536">
    <property type="term" value="F:iron-sulfur cluster binding"/>
    <property type="evidence" value="ECO:0007669"/>
    <property type="project" value="UniProtKB-KW"/>
</dbReference>
<keyword evidence="7" id="KW-0411">Iron-sulfur</keyword>
<evidence type="ECO:0000256" key="4">
    <source>
        <dbReference type="ARBA" id="ARBA00022723"/>
    </source>
</evidence>
<dbReference type="InterPro" id="IPR015421">
    <property type="entry name" value="PyrdxlP-dep_Trfase_major"/>
</dbReference>
<dbReference type="SUPFAM" id="SSF53383">
    <property type="entry name" value="PLP-dependent transferases"/>
    <property type="match status" value="1"/>
</dbReference>
<evidence type="ECO:0000256" key="3">
    <source>
        <dbReference type="ARBA" id="ARBA00022679"/>
    </source>
</evidence>
<proteinExistence type="inferred from homology"/>
<evidence type="ECO:0000256" key="1">
    <source>
        <dbReference type="ARBA" id="ARBA00001933"/>
    </source>
</evidence>
<dbReference type="InterPro" id="IPR015422">
    <property type="entry name" value="PyrdxlP-dep_Trfase_small"/>
</dbReference>
<dbReference type="Gene3D" id="3.90.1150.10">
    <property type="entry name" value="Aspartate Aminotransferase, domain 1"/>
    <property type="match status" value="1"/>
</dbReference>
<keyword evidence="6" id="KW-0408">Iron</keyword>
<dbReference type="InterPro" id="IPR016454">
    <property type="entry name" value="Cysteine_dSase"/>
</dbReference>